<accession>A0A645HZC4</accession>
<keyword evidence="1" id="KW-0436">Ligase</keyword>
<dbReference type="AlphaFoldDB" id="A0A645HZC4"/>
<proteinExistence type="predicted"/>
<evidence type="ECO:0000313" key="1">
    <source>
        <dbReference type="EMBL" id="MPN43549.1"/>
    </source>
</evidence>
<dbReference type="EMBL" id="VSSQ01102012">
    <property type="protein sequence ID" value="MPN43549.1"/>
    <property type="molecule type" value="Genomic_DNA"/>
</dbReference>
<comment type="caution">
    <text evidence="1">The sequence shown here is derived from an EMBL/GenBank/DDBJ whole genome shotgun (WGS) entry which is preliminary data.</text>
</comment>
<dbReference type="GO" id="GO:0050567">
    <property type="term" value="F:glutaminyl-tRNA synthase (glutamine-hydrolyzing) activity"/>
    <property type="evidence" value="ECO:0007669"/>
    <property type="project" value="UniProtKB-EC"/>
</dbReference>
<dbReference type="GO" id="GO:0016740">
    <property type="term" value="F:transferase activity"/>
    <property type="evidence" value="ECO:0007669"/>
    <property type="project" value="UniProtKB-KW"/>
</dbReference>
<name>A0A645HZC4_9ZZZZ</name>
<dbReference type="Gene3D" id="3.90.1300.10">
    <property type="entry name" value="Amidase signature (AS) domain"/>
    <property type="match status" value="1"/>
</dbReference>
<protein>
    <submittedName>
        <fullName evidence="1">Glutamyl-tRNA(Gln) amidotransferase subunit A</fullName>
        <ecNumber evidence="1">6.3.5.7</ecNumber>
    </submittedName>
</protein>
<reference evidence="1" key="1">
    <citation type="submission" date="2019-08" db="EMBL/GenBank/DDBJ databases">
        <authorList>
            <person name="Kucharzyk K."/>
            <person name="Murdoch R.W."/>
            <person name="Higgins S."/>
            <person name="Loffler F."/>
        </authorList>
    </citation>
    <scope>NUCLEOTIDE SEQUENCE</scope>
</reference>
<sequence>MAGLPALSVPVGMNENGWPAGLQIIGRTQDDFGVLQLGHAYDLASGVSKLRSPLLDATPADRTAI</sequence>
<keyword evidence="1" id="KW-0808">Transferase</keyword>
<dbReference type="InterPro" id="IPR036928">
    <property type="entry name" value="AS_sf"/>
</dbReference>
<dbReference type="EC" id="6.3.5.7" evidence="1"/>
<gene>
    <name evidence="1" type="primary">gatA_43</name>
    <name evidence="1" type="ORF">SDC9_191109</name>
</gene>
<dbReference type="SUPFAM" id="SSF75304">
    <property type="entry name" value="Amidase signature (AS) enzymes"/>
    <property type="match status" value="1"/>
</dbReference>
<organism evidence="1">
    <name type="scientific">bioreactor metagenome</name>
    <dbReference type="NCBI Taxonomy" id="1076179"/>
    <lineage>
        <taxon>unclassified sequences</taxon>
        <taxon>metagenomes</taxon>
        <taxon>ecological metagenomes</taxon>
    </lineage>
</organism>